<evidence type="ECO:0000256" key="11">
    <source>
        <dbReference type="ARBA" id="ARBA00023027"/>
    </source>
</evidence>
<name>A0A084SFA2_9BACT</name>
<dbReference type="InterPro" id="IPR050151">
    <property type="entry name" value="Class-I_Pyr_Nuc-Dis_Oxidored"/>
</dbReference>
<feature type="binding site" evidence="13">
    <location>
        <begin position="181"/>
        <end position="188"/>
    </location>
    <ligand>
        <name>NAD(+)</name>
        <dbReference type="ChEBI" id="CHEBI:57540"/>
    </ligand>
</feature>
<evidence type="ECO:0000256" key="12">
    <source>
        <dbReference type="ARBA" id="ARBA00031183"/>
    </source>
</evidence>
<evidence type="ECO:0000256" key="13">
    <source>
        <dbReference type="PIRSR" id="PIRSR000350-3"/>
    </source>
</evidence>
<evidence type="ECO:0000256" key="2">
    <source>
        <dbReference type="ARBA" id="ARBA00004496"/>
    </source>
</evidence>
<feature type="binding site" evidence="13">
    <location>
        <begin position="144"/>
        <end position="146"/>
    </location>
    <ligand>
        <name>FAD</name>
        <dbReference type="ChEBI" id="CHEBI:57692"/>
    </ligand>
</feature>
<keyword evidence="11 13" id="KW-0520">NAD</keyword>
<dbReference type="InterPro" id="IPR016156">
    <property type="entry name" value="FAD/NAD-linked_Rdtase_dimer_sf"/>
</dbReference>
<evidence type="ECO:0000256" key="9">
    <source>
        <dbReference type="ARBA" id="ARBA00022857"/>
    </source>
</evidence>
<dbReference type="SUPFAM" id="SSF51905">
    <property type="entry name" value="FAD/NAD(P)-binding domain"/>
    <property type="match status" value="1"/>
</dbReference>
<dbReference type="GO" id="GO:0003957">
    <property type="term" value="F:NAD(P)+ transhydrogenase (Si-specific) activity"/>
    <property type="evidence" value="ECO:0007669"/>
    <property type="project" value="UniProtKB-EC"/>
</dbReference>
<keyword evidence="6" id="KW-0963">Cytoplasm</keyword>
<dbReference type="InterPro" id="IPR004099">
    <property type="entry name" value="Pyr_nucl-diS_OxRdtase_dimer"/>
</dbReference>
<feature type="binding site" evidence="13">
    <location>
        <position position="115"/>
    </location>
    <ligand>
        <name>FAD</name>
        <dbReference type="ChEBI" id="CHEBI:57692"/>
    </ligand>
</feature>
<dbReference type="FunFam" id="3.30.390.30:FF:000001">
    <property type="entry name" value="Dihydrolipoyl dehydrogenase"/>
    <property type="match status" value="1"/>
</dbReference>
<comment type="subcellular location">
    <subcellularLocation>
        <location evidence="2">Cytoplasm</location>
    </subcellularLocation>
</comment>
<evidence type="ECO:0000256" key="6">
    <source>
        <dbReference type="ARBA" id="ARBA00022490"/>
    </source>
</evidence>
<comment type="cofactor">
    <cofactor evidence="13">
        <name>FAD</name>
        <dbReference type="ChEBI" id="CHEBI:57692"/>
    </cofactor>
    <text evidence="13">Binds 1 FAD per subunit.</text>
</comment>
<dbReference type="EMBL" id="JPMI01000392">
    <property type="protein sequence ID" value="KFA87137.1"/>
    <property type="molecule type" value="Genomic_DNA"/>
</dbReference>
<dbReference type="GO" id="GO:0004148">
    <property type="term" value="F:dihydrolipoyl dehydrogenase (NADH) activity"/>
    <property type="evidence" value="ECO:0007669"/>
    <property type="project" value="TreeGrafter"/>
</dbReference>
<evidence type="ECO:0000259" key="14">
    <source>
        <dbReference type="Pfam" id="PF02852"/>
    </source>
</evidence>
<keyword evidence="9" id="KW-0521">NADP</keyword>
<comment type="similarity">
    <text evidence="3">Belongs to the class-I pyridine nucleotide-disulfide oxidoreductase family.</text>
</comment>
<keyword evidence="13" id="KW-0547">Nucleotide-binding</keyword>
<dbReference type="InterPro" id="IPR023753">
    <property type="entry name" value="FAD/NAD-binding_dom"/>
</dbReference>
<proteinExistence type="inferred from homology"/>
<feature type="domain" description="Pyridine nucleotide-disulphide oxidoreductase dimerisation" evidence="14">
    <location>
        <begin position="347"/>
        <end position="454"/>
    </location>
</feature>
<dbReference type="Pfam" id="PF07992">
    <property type="entry name" value="Pyr_redox_2"/>
    <property type="match status" value="1"/>
</dbReference>
<keyword evidence="10" id="KW-0560">Oxidoreductase</keyword>
<dbReference type="PRINTS" id="PR00411">
    <property type="entry name" value="PNDRDTASEI"/>
</dbReference>
<dbReference type="PANTHER" id="PTHR22912:SF93">
    <property type="entry name" value="SOLUBLE PYRIDINE NUCLEOTIDE TRANSHYDROGENASE"/>
    <property type="match status" value="1"/>
</dbReference>
<dbReference type="GO" id="GO:0050660">
    <property type="term" value="F:flavin adenine dinucleotide binding"/>
    <property type="evidence" value="ECO:0007669"/>
    <property type="project" value="TreeGrafter"/>
</dbReference>
<evidence type="ECO:0000256" key="4">
    <source>
        <dbReference type="ARBA" id="ARBA00012772"/>
    </source>
</evidence>
<dbReference type="AlphaFoldDB" id="A0A084SFA2"/>
<dbReference type="NCBIfam" id="NF003585">
    <property type="entry name" value="PRK05249.1"/>
    <property type="match status" value="1"/>
</dbReference>
<evidence type="ECO:0000256" key="1">
    <source>
        <dbReference type="ARBA" id="ARBA00002842"/>
    </source>
</evidence>
<protein>
    <recommendedName>
        <fullName evidence="5">Soluble pyridine nucleotide transhydrogenase</fullName>
        <ecNumber evidence="4">1.6.1.1</ecNumber>
    </recommendedName>
    <alternativeName>
        <fullName evidence="12">NAD(P)(+) transhydrogenase [B-specific]</fullName>
    </alternativeName>
</protein>
<feature type="binding site" evidence="13">
    <location>
        <position position="312"/>
    </location>
    <ligand>
        <name>FAD</name>
        <dbReference type="ChEBI" id="CHEBI:57692"/>
    </ligand>
</feature>
<evidence type="ECO:0000256" key="7">
    <source>
        <dbReference type="ARBA" id="ARBA00022630"/>
    </source>
</evidence>
<dbReference type="PANTHER" id="PTHR22912">
    <property type="entry name" value="DISULFIDE OXIDOREDUCTASE"/>
    <property type="match status" value="1"/>
</dbReference>
<gene>
    <name evidence="16" type="ORF">Q664_49925</name>
</gene>
<dbReference type="PRINTS" id="PR00368">
    <property type="entry name" value="FADPNR"/>
</dbReference>
<dbReference type="Gene3D" id="3.50.50.60">
    <property type="entry name" value="FAD/NAD(P)-binding domain"/>
    <property type="match status" value="2"/>
</dbReference>
<dbReference type="SUPFAM" id="SSF55424">
    <property type="entry name" value="FAD/NAD-linked reductases, dimerisation (C-terminal) domain"/>
    <property type="match status" value="1"/>
</dbReference>
<evidence type="ECO:0000256" key="5">
    <source>
        <dbReference type="ARBA" id="ARBA00016603"/>
    </source>
</evidence>
<dbReference type="Pfam" id="PF02852">
    <property type="entry name" value="Pyr_redox_dim"/>
    <property type="match status" value="1"/>
</dbReference>
<organism evidence="16 17">
    <name type="scientific">Archangium violaceum Cb vi76</name>
    <dbReference type="NCBI Taxonomy" id="1406225"/>
    <lineage>
        <taxon>Bacteria</taxon>
        <taxon>Pseudomonadati</taxon>
        <taxon>Myxococcota</taxon>
        <taxon>Myxococcia</taxon>
        <taxon>Myxococcales</taxon>
        <taxon>Cystobacterineae</taxon>
        <taxon>Archangiaceae</taxon>
        <taxon>Archangium</taxon>
    </lineage>
</organism>
<evidence type="ECO:0000313" key="17">
    <source>
        <dbReference type="Proteomes" id="UP000028547"/>
    </source>
</evidence>
<evidence type="ECO:0000256" key="8">
    <source>
        <dbReference type="ARBA" id="ARBA00022827"/>
    </source>
</evidence>
<accession>A0A084SFA2</accession>
<feature type="domain" description="FAD/NAD(P)-binding" evidence="15">
    <location>
        <begin position="4"/>
        <end position="327"/>
    </location>
</feature>
<keyword evidence="7" id="KW-0285">Flavoprotein</keyword>
<feature type="binding site" evidence="13">
    <location>
        <position position="271"/>
    </location>
    <ligand>
        <name>NAD(+)</name>
        <dbReference type="ChEBI" id="CHEBI:57540"/>
    </ligand>
</feature>
<evidence type="ECO:0000256" key="10">
    <source>
        <dbReference type="ARBA" id="ARBA00023002"/>
    </source>
</evidence>
<reference evidence="16 17" key="1">
    <citation type="submission" date="2014-07" db="EMBL/GenBank/DDBJ databases">
        <title>Draft Genome Sequence of Gephyronic Acid Producer, Cystobacter violaceus Strain Cb vi76.</title>
        <authorList>
            <person name="Stevens D.C."/>
            <person name="Young J."/>
            <person name="Carmichael R."/>
            <person name="Tan J."/>
            <person name="Taylor R.E."/>
        </authorList>
    </citation>
    <scope>NUCLEOTIDE SEQUENCE [LARGE SCALE GENOMIC DNA]</scope>
    <source>
        <strain evidence="16 17">Cb vi76</strain>
    </source>
</reference>
<comment type="function">
    <text evidence="1">Conversion of NADPH, generated by peripheral catabolic pathways, to NADH, which can enter the respiratory chain for energy generation.</text>
</comment>
<evidence type="ECO:0000259" key="15">
    <source>
        <dbReference type="Pfam" id="PF07992"/>
    </source>
</evidence>
<feature type="binding site" evidence="13">
    <location>
        <position position="51"/>
    </location>
    <ligand>
        <name>FAD</name>
        <dbReference type="ChEBI" id="CHEBI:57692"/>
    </ligand>
</feature>
<evidence type="ECO:0000313" key="16">
    <source>
        <dbReference type="EMBL" id="KFA87137.1"/>
    </source>
</evidence>
<dbReference type="EC" id="1.6.1.1" evidence="4"/>
<dbReference type="GO" id="GO:0005829">
    <property type="term" value="C:cytosol"/>
    <property type="evidence" value="ECO:0007669"/>
    <property type="project" value="TreeGrafter"/>
</dbReference>
<dbReference type="InterPro" id="IPR001100">
    <property type="entry name" value="Pyr_nuc-diS_OxRdtase"/>
</dbReference>
<dbReference type="InterPro" id="IPR036188">
    <property type="entry name" value="FAD/NAD-bd_sf"/>
</dbReference>
<dbReference type="PIRSF" id="PIRSF000350">
    <property type="entry name" value="Mercury_reductase_MerA"/>
    <property type="match status" value="1"/>
</dbReference>
<dbReference type="RefSeq" id="WP_043413398.1">
    <property type="nucleotide sequence ID" value="NZ_JPMI01000392.1"/>
</dbReference>
<keyword evidence="8 13" id="KW-0274">FAD</keyword>
<comment type="caution">
    <text evidence="16">The sequence shown here is derived from an EMBL/GenBank/DDBJ whole genome shotgun (WGS) entry which is preliminary data.</text>
</comment>
<dbReference type="Gene3D" id="3.30.390.30">
    <property type="match status" value="1"/>
</dbReference>
<evidence type="ECO:0000256" key="3">
    <source>
        <dbReference type="ARBA" id="ARBA00007532"/>
    </source>
</evidence>
<sequence length="472" mass="50648">MADFDLVVIGSGPAGEKGAVHAALHGKRVAVVEREPVPGGTAANTGTLPSKTLRETSLYLSGFRQRGLYGVDAQLPHETTVSDFLYRERRVKGSERHRILEDLKRHGVELVYGKGTLADAHTVVVSREGQPERRLTADVILVATGSSPYRPPMYPFGDQRVHDSDELLDIQVLPRALVVVGAGVIGSEYACMFAALGIPVTLVDPKPELLPFLDDELSALLKKRMESLGVKMRLGNTVEAVEVPPDPKAPIRLTLKDGEQLEVDQVLVASGRSANTAGLGLEAVGVKLGARGQVEVGPEYQTAVPGIYAVGDVIGFPALASTSMEQARIAVMHAFGLETNRMASVLPYGIYTIPEVSMAGETEEALRARDIPYVVGRAAFSTNARGQIIGENHGLLKLLFRREDLRLLGVHVLGEQASELVHVGLLALMTGASARLFVETCFNYPTLSEAYKTATYDALDNVRSLPATSPGT</sequence>
<dbReference type="Proteomes" id="UP000028547">
    <property type="component" value="Unassembled WGS sequence"/>
</dbReference>
<dbReference type="GO" id="GO:0006103">
    <property type="term" value="P:2-oxoglutarate metabolic process"/>
    <property type="evidence" value="ECO:0007669"/>
    <property type="project" value="TreeGrafter"/>
</dbReference>